<dbReference type="Proteomes" id="UP001175211">
    <property type="component" value="Unassembled WGS sequence"/>
</dbReference>
<dbReference type="EMBL" id="JAUEPS010000050">
    <property type="protein sequence ID" value="KAK0445284.1"/>
    <property type="molecule type" value="Genomic_DNA"/>
</dbReference>
<protein>
    <submittedName>
        <fullName evidence="1">Uncharacterized protein</fullName>
    </submittedName>
</protein>
<keyword evidence="2" id="KW-1185">Reference proteome</keyword>
<dbReference type="RefSeq" id="XP_060325425.1">
    <property type="nucleotide sequence ID" value="XM_060478164.1"/>
</dbReference>
<gene>
    <name evidence="1" type="ORF">EV420DRAFT_1648423</name>
</gene>
<sequence>MTYGDAFPYSTPLLMDISDTFPLTDLIFDLDSCASGENIRYYGEAENLRLDMDFFWYMAFREHLGQHMEEHIYKTYAVVVLKILDLTNGILLHREHVDTPGIRLPIDFAILHQFMQSTSGTESYSGGFVLVAKYYIKNESTAVQNGLRNDVSKSQFYQPSTRQAKPHLNKTITVKSRGLICMEYKNQEVKEWNELDALSP</sequence>
<proteinExistence type="predicted"/>
<accession>A0AA39JPU6</accession>
<dbReference type="GeneID" id="85361712"/>
<reference evidence="1" key="1">
    <citation type="submission" date="2023-06" db="EMBL/GenBank/DDBJ databases">
        <authorList>
            <consortium name="Lawrence Berkeley National Laboratory"/>
            <person name="Ahrendt S."/>
            <person name="Sahu N."/>
            <person name="Indic B."/>
            <person name="Wong-Bajracharya J."/>
            <person name="Merenyi Z."/>
            <person name="Ke H.-M."/>
            <person name="Monk M."/>
            <person name="Kocsube S."/>
            <person name="Drula E."/>
            <person name="Lipzen A."/>
            <person name="Balint B."/>
            <person name="Henrissat B."/>
            <person name="Andreopoulos B."/>
            <person name="Martin F.M."/>
            <person name="Harder C.B."/>
            <person name="Rigling D."/>
            <person name="Ford K.L."/>
            <person name="Foster G.D."/>
            <person name="Pangilinan J."/>
            <person name="Papanicolaou A."/>
            <person name="Barry K."/>
            <person name="LaButti K."/>
            <person name="Viragh M."/>
            <person name="Koriabine M."/>
            <person name="Yan M."/>
            <person name="Riley R."/>
            <person name="Champramary S."/>
            <person name="Plett K.L."/>
            <person name="Tsai I.J."/>
            <person name="Slot J."/>
            <person name="Sipos G."/>
            <person name="Plett J."/>
            <person name="Nagy L.G."/>
            <person name="Grigoriev I.V."/>
        </authorList>
    </citation>
    <scope>NUCLEOTIDE SEQUENCE</scope>
    <source>
        <strain evidence="1">CCBAS 213</strain>
    </source>
</reference>
<evidence type="ECO:0000313" key="2">
    <source>
        <dbReference type="Proteomes" id="UP001175211"/>
    </source>
</evidence>
<comment type="caution">
    <text evidence="1">The sequence shown here is derived from an EMBL/GenBank/DDBJ whole genome shotgun (WGS) entry which is preliminary data.</text>
</comment>
<organism evidence="1 2">
    <name type="scientific">Armillaria tabescens</name>
    <name type="common">Ringless honey mushroom</name>
    <name type="synonym">Agaricus tabescens</name>
    <dbReference type="NCBI Taxonomy" id="1929756"/>
    <lineage>
        <taxon>Eukaryota</taxon>
        <taxon>Fungi</taxon>
        <taxon>Dikarya</taxon>
        <taxon>Basidiomycota</taxon>
        <taxon>Agaricomycotina</taxon>
        <taxon>Agaricomycetes</taxon>
        <taxon>Agaricomycetidae</taxon>
        <taxon>Agaricales</taxon>
        <taxon>Marasmiineae</taxon>
        <taxon>Physalacriaceae</taxon>
        <taxon>Desarmillaria</taxon>
    </lineage>
</organism>
<name>A0AA39JPU6_ARMTA</name>
<dbReference type="AlphaFoldDB" id="A0AA39JPU6"/>
<evidence type="ECO:0000313" key="1">
    <source>
        <dbReference type="EMBL" id="KAK0445284.1"/>
    </source>
</evidence>